<protein>
    <submittedName>
        <fullName evidence="2">Uncharacterized protein</fullName>
    </submittedName>
</protein>
<evidence type="ECO:0000313" key="2">
    <source>
        <dbReference type="EMBL" id="PLB40314.1"/>
    </source>
</evidence>
<dbReference type="RefSeq" id="XP_024674326.1">
    <property type="nucleotide sequence ID" value="XM_024816127.1"/>
</dbReference>
<dbReference type="Proteomes" id="UP000234585">
    <property type="component" value="Unassembled WGS sequence"/>
</dbReference>
<dbReference type="GeneID" id="36523287"/>
<evidence type="ECO:0000313" key="3">
    <source>
        <dbReference type="Proteomes" id="UP000234585"/>
    </source>
</evidence>
<dbReference type="AlphaFoldDB" id="A0A2I2FI70"/>
<proteinExistence type="predicted"/>
<feature type="chain" id="PRO_5014151807" evidence="1">
    <location>
        <begin position="20"/>
        <end position="101"/>
    </location>
</feature>
<reference evidence="2 3" key="1">
    <citation type="submission" date="2017-12" db="EMBL/GenBank/DDBJ databases">
        <authorList>
            <consortium name="DOE Joint Genome Institute"/>
            <person name="Haridas S."/>
            <person name="Kjaerbolling I."/>
            <person name="Vesth T.C."/>
            <person name="Frisvad J.C."/>
            <person name="Nybo J.L."/>
            <person name="Theobald S."/>
            <person name="Kuo A."/>
            <person name="Bowyer P."/>
            <person name="Matsuda Y."/>
            <person name="Mondo S."/>
            <person name="Lyhne E.K."/>
            <person name="Kogle M.E."/>
            <person name="Clum A."/>
            <person name="Lipzen A."/>
            <person name="Salamov A."/>
            <person name="Ngan C.Y."/>
            <person name="Daum C."/>
            <person name="Chiniquy J."/>
            <person name="Barry K."/>
            <person name="LaButti K."/>
            <person name="Simmons B.A."/>
            <person name="Magnuson J.K."/>
            <person name="Mortensen U.H."/>
            <person name="Larsen T.O."/>
            <person name="Grigoriev I.V."/>
            <person name="Baker S.E."/>
            <person name="Andersen M.R."/>
            <person name="Nordberg H.P."/>
            <person name="Cantor M.N."/>
            <person name="Hua S.X."/>
        </authorList>
    </citation>
    <scope>NUCLEOTIDE SEQUENCE [LARGE SCALE GENOMIC DNA]</scope>
    <source>
        <strain evidence="2 3">CBS 102.13</strain>
    </source>
</reference>
<dbReference type="OrthoDB" id="4397628at2759"/>
<sequence length="101" mass="11045">MKFLFALFGVAAITSYAMAAPAEDMKDVKEAKEGTEAVDKAQVDNWDWCAPDFTCDSNAVYHDGGCYSQPDCRAKARDGDTIRSFGCGAGFHPLTCWVYTD</sequence>
<gene>
    <name evidence="2" type="ORF">BDW47DRAFT_123811</name>
</gene>
<keyword evidence="3" id="KW-1185">Reference proteome</keyword>
<accession>A0A2I2FI70</accession>
<dbReference type="EMBL" id="KZ559125">
    <property type="protein sequence ID" value="PLB40314.1"/>
    <property type="molecule type" value="Genomic_DNA"/>
</dbReference>
<feature type="signal peptide" evidence="1">
    <location>
        <begin position="1"/>
        <end position="19"/>
    </location>
</feature>
<name>A0A2I2FI70_ASPCN</name>
<organism evidence="2 3">
    <name type="scientific">Aspergillus candidus</name>
    <dbReference type="NCBI Taxonomy" id="41067"/>
    <lineage>
        <taxon>Eukaryota</taxon>
        <taxon>Fungi</taxon>
        <taxon>Dikarya</taxon>
        <taxon>Ascomycota</taxon>
        <taxon>Pezizomycotina</taxon>
        <taxon>Eurotiomycetes</taxon>
        <taxon>Eurotiomycetidae</taxon>
        <taxon>Eurotiales</taxon>
        <taxon>Aspergillaceae</taxon>
        <taxon>Aspergillus</taxon>
        <taxon>Aspergillus subgen. Circumdati</taxon>
    </lineage>
</organism>
<evidence type="ECO:0000256" key="1">
    <source>
        <dbReference type="SAM" id="SignalP"/>
    </source>
</evidence>
<keyword evidence="1" id="KW-0732">Signal</keyword>